<dbReference type="GO" id="GO:0071897">
    <property type="term" value="P:DNA biosynthetic process"/>
    <property type="evidence" value="ECO:0007669"/>
    <property type="project" value="UniProtKB-KW"/>
</dbReference>
<evidence type="ECO:0000313" key="11">
    <source>
        <dbReference type="Proteomes" id="UP000222542"/>
    </source>
</evidence>
<sequence>MQQNMGFNEKSARPILSFCYIVLLRGVQIRCMVNDFLISLQGEVEGTQDLLMRWVYLWMEDVIGIDVAQFFDDICDFCRNAAGLDGKTVIAAGLNADY</sequence>
<keyword evidence="3 8" id="KW-0237">DNA synthesis</keyword>
<dbReference type="PANTHER" id="PTHR11441:SF0">
    <property type="entry name" value="THYMIDINE KINASE, CYTOSOLIC"/>
    <property type="match status" value="1"/>
</dbReference>
<evidence type="ECO:0000256" key="2">
    <source>
        <dbReference type="ARBA" id="ARBA00012118"/>
    </source>
</evidence>
<gene>
    <name evidence="10" type="ORF">T459_19634</name>
</gene>
<protein>
    <recommendedName>
        <fullName evidence="2 8">Thymidine kinase</fullName>
        <ecNumber evidence="2 8">2.7.1.21</ecNumber>
    </recommendedName>
</protein>
<comment type="caution">
    <text evidence="10">The sequence shown here is derived from an EMBL/GenBank/DDBJ whole genome shotgun (WGS) entry which is preliminary data.</text>
</comment>
<comment type="catalytic activity">
    <reaction evidence="8">
        <text>thymidine + ATP = dTMP + ADP + H(+)</text>
        <dbReference type="Rhea" id="RHEA:19129"/>
        <dbReference type="ChEBI" id="CHEBI:15378"/>
        <dbReference type="ChEBI" id="CHEBI:17748"/>
        <dbReference type="ChEBI" id="CHEBI:30616"/>
        <dbReference type="ChEBI" id="CHEBI:63528"/>
        <dbReference type="ChEBI" id="CHEBI:456216"/>
        <dbReference type="EC" id="2.7.1.21"/>
    </reaction>
</comment>
<reference evidence="10 11" key="2">
    <citation type="journal article" date="2017" name="Genome Biol.">
        <title>New reference genome sequences of hot pepper reveal the massive evolution of plant disease-resistance genes by retroduplication.</title>
        <authorList>
            <person name="Kim S."/>
            <person name="Park J."/>
            <person name="Yeom S.I."/>
            <person name="Kim Y.M."/>
            <person name="Seo E."/>
            <person name="Kim K.T."/>
            <person name="Kim M.S."/>
            <person name="Lee J.M."/>
            <person name="Cheong K."/>
            <person name="Shin H.S."/>
            <person name="Kim S.B."/>
            <person name="Han K."/>
            <person name="Lee J."/>
            <person name="Park M."/>
            <person name="Lee H.A."/>
            <person name="Lee H.Y."/>
            <person name="Lee Y."/>
            <person name="Oh S."/>
            <person name="Lee J.H."/>
            <person name="Choi E."/>
            <person name="Choi E."/>
            <person name="Lee S.E."/>
            <person name="Jeon J."/>
            <person name="Kim H."/>
            <person name="Choi G."/>
            <person name="Song H."/>
            <person name="Lee J."/>
            <person name="Lee S.C."/>
            <person name="Kwon J.K."/>
            <person name="Lee H.Y."/>
            <person name="Koo N."/>
            <person name="Hong Y."/>
            <person name="Kim R.W."/>
            <person name="Kang W.H."/>
            <person name="Huh J.H."/>
            <person name="Kang B.C."/>
            <person name="Yang T.J."/>
            <person name="Lee Y.H."/>
            <person name="Bennetzen J.L."/>
            <person name="Choi D."/>
        </authorList>
    </citation>
    <scope>NUCLEOTIDE SEQUENCE [LARGE SCALE GENOMIC DNA]</scope>
    <source>
        <strain evidence="11">cv. CM334</strain>
    </source>
</reference>
<dbReference type="STRING" id="4072.A0A2G2Z260"/>
<evidence type="ECO:0000256" key="8">
    <source>
        <dbReference type="RuleBase" id="RU000544"/>
    </source>
</evidence>
<keyword evidence="11" id="KW-1185">Reference proteome</keyword>
<dbReference type="PANTHER" id="PTHR11441">
    <property type="entry name" value="THYMIDINE KINASE"/>
    <property type="match status" value="1"/>
</dbReference>
<comment type="similarity">
    <text evidence="1 9">Belongs to the thymidine kinase family.</text>
</comment>
<dbReference type="EC" id="2.7.1.21" evidence="2 8"/>
<accession>A0A2G2Z260</accession>
<dbReference type="SUPFAM" id="SSF52540">
    <property type="entry name" value="P-loop containing nucleoside triphosphate hydrolases"/>
    <property type="match status" value="1"/>
</dbReference>
<keyword evidence="5 8" id="KW-0547">Nucleotide-binding</keyword>
<dbReference type="Pfam" id="PF00265">
    <property type="entry name" value="TK"/>
    <property type="match status" value="1"/>
</dbReference>
<dbReference type="Gramene" id="PHT76112">
    <property type="protein sequence ID" value="PHT76112"/>
    <property type="gene ID" value="T459_19634"/>
</dbReference>
<proteinExistence type="inferred from homology"/>
<dbReference type="Proteomes" id="UP000222542">
    <property type="component" value="Unassembled WGS sequence"/>
</dbReference>
<keyword evidence="6 8" id="KW-0418">Kinase</keyword>
<dbReference type="GO" id="GO:0004797">
    <property type="term" value="F:thymidine kinase activity"/>
    <property type="evidence" value="ECO:0007669"/>
    <property type="project" value="UniProtKB-EC"/>
</dbReference>
<dbReference type="Gene3D" id="3.40.50.300">
    <property type="entry name" value="P-loop containing nucleotide triphosphate hydrolases"/>
    <property type="match status" value="1"/>
</dbReference>
<evidence type="ECO:0000256" key="1">
    <source>
        <dbReference type="ARBA" id="ARBA00007587"/>
    </source>
</evidence>
<keyword evidence="7 8" id="KW-0067">ATP-binding</keyword>
<dbReference type="EMBL" id="AYRZ02000007">
    <property type="protein sequence ID" value="PHT76112.1"/>
    <property type="molecule type" value="Genomic_DNA"/>
</dbReference>
<dbReference type="AlphaFoldDB" id="A0A2G2Z260"/>
<dbReference type="GO" id="GO:0005524">
    <property type="term" value="F:ATP binding"/>
    <property type="evidence" value="ECO:0007669"/>
    <property type="project" value="UniProtKB-KW"/>
</dbReference>
<evidence type="ECO:0000256" key="3">
    <source>
        <dbReference type="ARBA" id="ARBA00022634"/>
    </source>
</evidence>
<evidence type="ECO:0000256" key="4">
    <source>
        <dbReference type="ARBA" id="ARBA00022679"/>
    </source>
</evidence>
<name>A0A2G2Z260_CAPAN</name>
<organism evidence="10 11">
    <name type="scientific">Capsicum annuum</name>
    <name type="common">Capsicum pepper</name>
    <dbReference type="NCBI Taxonomy" id="4072"/>
    <lineage>
        <taxon>Eukaryota</taxon>
        <taxon>Viridiplantae</taxon>
        <taxon>Streptophyta</taxon>
        <taxon>Embryophyta</taxon>
        <taxon>Tracheophyta</taxon>
        <taxon>Spermatophyta</taxon>
        <taxon>Magnoliopsida</taxon>
        <taxon>eudicotyledons</taxon>
        <taxon>Gunneridae</taxon>
        <taxon>Pentapetalae</taxon>
        <taxon>asterids</taxon>
        <taxon>lamiids</taxon>
        <taxon>Solanales</taxon>
        <taxon>Solanaceae</taxon>
        <taxon>Solanoideae</taxon>
        <taxon>Capsiceae</taxon>
        <taxon>Capsicum</taxon>
    </lineage>
</organism>
<keyword evidence="4 8" id="KW-0808">Transferase</keyword>
<evidence type="ECO:0000256" key="6">
    <source>
        <dbReference type="ARBA" id="ARBA00022777"/>
    </source>
</evidence>
<evidence type="ECO:0000256" key="7">
    <source>
        <dbReference type="ARBA" id="ARBA00022840"/>
    </source>
</evidence>
<dbReference type="InterPro" id="IPR001267">
    <property type="entry name" value="Thymidine_kinase"/>
</dbReference>
<reference evidence="10 11" key="1">
    <citation type="journal article" date="2014" name="Nat. Genet.">
        <title>Genome sequence of the hot pepper provides insights into the evolution of pungency in Capsicum species.</title>
        <authorList>
            <person name="Kim S."/>
            <person name="Park M."/>
            <person name="Yeom S.I."/>
            <person name="Kim Y.M."/>
            <person name="Lee J.M."/>
            <person name="Lee H.A."/>
            <person name="Seo E."/>
            <person name="Choi J."/>
            <person name="Cheong K."/>
            <person name="Kim K.T."/>
            <person name="Jung K."/>
            <person name="Lee G.W."/>
            <person name="Oh S.K."/>
            <person name="Bae C."/>
            <person name="Kim S.B."/>
            <person name="Lee H.Y."/>
            <person name="Kim S.Y."/>
            <person name="Kim M.S."/>
            <person name="Kang B.C."/>
            <person name="Jo Y.D."/>
            <person name="Yang H.B."/>
            <person name="Jeong H.J."/>
            <person name="Kang W.H."/>
            <person name="Kwon J.K."/>
            <person name="Shin C."/>
            <person name="Lim J.Y."/>
            <person name="Park J.H."/>
            <person name="Huh J.H."/>
            <person name="Kim J.S."/>
            <person name="Kim B.D."/>
            <person name="Cohen O."/>
            <person name="Paran I."/>
            <person name="Suh M.C."/>
            <person name="Lee S.B."/>
            <person name="Kim Y.K."/>
            <person name="Shin Y."/>
            <person name="Noh S.J."/>
            <person name="Park J."/>
            <person name="Seo Y.S."/>
            <person name="Kwon S.Y."/>
            <person name="Kim H.A."/>
            <person name="Park J.M."/>
            <person name="Kim H.J."/>
            <person name="Choi S.B."/>
            <person name="Bosland P.W."/>
            <person name="Reeves G."/>
            <person name="Jo S.H."/>
            <person name="Lee B.W."/>
            <person name="Cho H.T."/>
            <person name="Choi H.S."/>
            <person name="Lee M.S."/>
            <person name="Yu Y."/>
            <person name="Do Choi Y."/>
            <person name="Park B.S."/>
            <person name="van Deynze A."/>
            <person name="Ashrafi H."/>
            <person name="Hill T."/>
            <person name="Kim W.T."/>
            <person name="Pai H.S."/>
            <person name="Ahn H.K."/>
            <person name="Yeam I."/>
            <person name="Giovannoni J.J."/>
            <person name="Rose J.K."/>
            <person name="Sorensen I."/>
            <person name="Lee S.J."/>
            <person name="Kim R.W."/>
            <person name="Choi I.Y."/>
            <person name="Choi B.S."/>
            <person name="Lim J.S."/>
            <person name="Lee Y.H."/>
            <person name="Choi D."/>
        </authorList>
    </citation>
    <scope>NUCLEOTIDE SEQUENCE [LARGE SCALE GENOMIC DNA]</scope>
    <source>
        <strain evidence="11">cv. CM334</strain>
    </source>
</reference>
<evidence type="ECO:0000256" key="9">
    <source>
        <dbReference type="RuleBase" id="RU004165"/>
    </source>
</evidence>
<dbReference type="InterPro" id="IPR027417">
    <property type="entry name" value="P-loop_NTPase"/>
</dbReference>
<evidence type="ECO:0000313" key="10">
    <source>
        <dbReference type="EMBL" id="PHT76112.1"/>
    </source>
</evidence>
<evidence type="ECO:0000256" key="5">
    <source>
        <dbReference type="ARBA" id="ARBA00022741"/>
    </source>
</evidence>